<accession>A0A316VM67</accession>
<dbReference type="GO" id="GO:0034399">
    <property type="term" value="C:nuclear periphery"/>
    <property type="evidence" value="ECO:0007669"/>
    <property type="project" value="TreeGrafter"/>
</dbReference>
<keyword evidence="2" id="KW-0597">Phosphoprotein</keyword>
<dbReference type="Pfam" id="PF09402">
    <property type="entry name" value="MSC"/>
    <property type="match status" value="1"/>
</dbReference>
<keyword evidence="11" id="KW-1185">Reference proteome</keyword>
<comment type="subcellular location">
    <subcellularLocation>
        <location evidence="1">Nucleus inner membrane</location>
    </subcellularLocation>
</comment>
<keyword evidence="3 8" id="KW-0812">Transmembrane</keyword>
<feature type="transmembrane region" description="Helical" evidence="8">
    <location>
        <begin position="281"/>
        <end position="302"/>
    </location>
</feature>
<dbReference type="AlphaFoldDB" id="A0A316VM67"/>
<evidence type="ECO:0000256" key="1">
    <source>
        <dbReference type="ARBA" id="ARBA00004540"/>
    </source>
</evidence>
<feature type="compositionally biased region" description="Polar residues" evidence="7">
    <location>
        <begin position="19"/>
        <end position="38"/>
    </location>
</feature>
<dbReference type="FunCoup" id="A0A316VM67">
    <property type="interactions" value="29"/>
</dbReference>
<evidence type="ECO:0000256" key="4">
    <source>
        <dbReference type="ARBA" id="ARBA00022989"/>
    </source>
</evidence>
<feature type="region of interest" description="Disordered" evidence="7">
    <location>
        <begin position="1"/>
        <end position="51"/>
    </location>
</feature>
<dbReference type="GO" id="GO:0005783">
    <property type="term" value="C:endoplasmic reticulum"/>
    <property type="evidence" value="ECO:0007669"/>
    <property type="project" value="TreeGrafter"/>
</dbReference>
<dbReference type="InParanoid" id="A0A316VM67"/>
<keyword evidence="6" id="KW-0539">Nucleus</keyword>
<dbReference type="GeneID" id="37020257"/>
<feature type="region of interest" description="Disordered" evidence="7">
    <location>
        <begin position="125"/>
        <end position="261"/>
    </location>
</feature>
<dbReference type="InterPro" id="IPR041885">
    <property type="entry name" value="MAN1_winged_helix_dom"/>
</dbReference>
<evidence type="ECO:0000313" key="10">
    <source>
        <dbReference type="EMBL" id="PWN38384.1"/>
    </source>
</evidence>
<feature type="compositionally biased region" description="Polar residues" evidence="7">
    <location>
        <begin position="217"/>
        <end position="231"/>
    </location>
</feature>
<dbReference type="Proteomes" id="UP000245771">
    <property type="component" value="Unassembled WGS sequence"/>
</dbReference>
<dbReference type="InterPro" id="IPR044780">
    <property type="entry name" value="Heh2/Src1"/>
</dbReference>
<name>A0A316VM67_9BASI</name>
<keyword evidence="4 8" id="KW-1133">Transmembrane helix</keyword>
<proteinExistence type="predicted"/>
<evidence type="ECO:0000259" key="9">
    <source>
        <dbReference type="Pfam" id="PF09402"/>
    </source>
</evidence>
<dbReference type="GO" id="GO:0003682">
    <property type="term" value="F:chromatin binding"/>
    <property type="evidence" value="ECO:0007669"/>
    <property type="project" value="InterPro"/>
</dbReference>
<evidence type="ECO:0000256" key="3">
    <source>
        <dbReference type="ARBA" id="ARBA00022692"/>
    </source>
</evidence>
<dbReference type="RefSeq" id="XP_025358686.1">
    <property type="nucleotide sequence ID" value="XM_025498476.1"/>
</dbReference>
<protein>
    <recommendedName>
        <fullName evidence="9">Man1/Src1-like C-terminal domain-containing protein</fullName>
    </recommendedName>
</protein>
<evidence type="ECO:0000256" key="7">
    <source>
        <dbReference type="SAM" id="MobiDB-lite"/>
    </source>
</evidence>
<evidence type="ECO:0000256" key="6">
    <source>
        <dbReference type="ARBA" id="ARBA00023242"/>
    </source>
</evidence>
<dbReference type="GO" id="GO:0071763">
    <property type="term" value="P:nuclear membrane organization"/>
    <property type="evidence" value="ECO:0007669"/>
    <property type="project" value="TreeGrafter"/>
</dbReference>
<dbReference type="PANTHER" id="PTHR47808:SF2">
    <property type="entry name" value="LEM DOMAIN-CONTAINING PROTEIN 2"/>
    <property type="match status" value="1"/>
</dbReference>
<gene>
    <name evidence="10" type="ORF">FA14DRAFT_159979</name>
</gene>
<organism evidence="10 11">
    <name type="scientific">Meira miltonrushii</name>
    <dbReference type="NCBI Taxonomy" id="1280837"/>
    <lineage>
        <taxon>Eukaryota</taxon>
        <taxon>Fungi</taxon>
        <taxon>Dikarya</taxon>
        <taxon>Basidiomycota</taxon>
        <taxon>Ustilaginomycotina</taxon>
        <taxon>Exobasidiomycetes</taxon>
        <taxon>Exobasidiales</taxon>
        <taxon>Brachybasidiaceae</taxon>
        <taxon>Meira</taxon>
    </lineage>
</organism>
<evidence type="ECO:0000256" key="2">
    <source>
        <dbReference type="ARBA" id="ARBA00022553"/>
    </source>
</evidence>
<dbReference type="Gene3D" id="1.10.10.1180">
    <property type="entry name" value="MAN1, winged-helix domain"/>
    <property type="match status" value="1"/>
</dbReference>
<evidence type="ECO:0000256" key="5">
    <source>
        <dbReference type="ARBA" id="ARBA00023136"/>
    </source>
</evidence>
<feature type="domain" description="Man1/Src1-like C-terminal" evidence="9">
    <location>
        <begin position="292"/>
        <end position="664"/>
    </location>
</feature>
<feature type="transmembrane region" description="Helical" evidence="8">
    <location>
        <begin position="537"/>
        <end position="555"/>
    </location>
</feature>
<feature type="compositionally biased region" description="Acidic residues" evidence="7">
    <location>
        <begin position="131"/>
        <end position="142"/>
    </location>
</feature>
<dbReference type="PANTHER" id="PTHR47808">
    <property type="entry name" value="INNER NUCLEAR MEMBRANE PROTEIN HEH2-RELATED"/>
    <property type="match status" value="1"/>
</dbReference>
<dbReference type="GO" id="GO:0005637">
    <property type="term" value="C:nuclear inner membrane"/>
    <property type="evidence" value="ECO:0007669"/>
    <property type="project" value="UniProtKB-SubCell"/>
</dbReference>
<dbReference type="OrthoDB" id="5376590at2759"/>
<dbReference type="EMBL" id="KZ819602">
    <property type="protein sequence ID" value="PWN38384.1"/>
    <property type="molecule type" value="Genomic_DNA"/>
</dbReference>
<sequence length="685" mass="76771">MSNRSETKGRRLSKAPRKSSLSVREASTSSQISDQQNAMMDDSDDPLSDSFDPSRLKVVELRSLLLQFDVHVKSSARKQDLIDAYIRDIRENANELRAKRNSDLNVRPDGRGIIYLSNGQIQRSQVGSEIKEEEETSDILDESVDRNRARRSVSFVDESSSETGEDVITREQDLSADVSSFSTDNPFQSNTPTSKSSTKLSARKSEPAKSTKKQSKPKASSSRHSLSNMQRSSLDDEDEADDSISNSPLSPTLRKQKKARDWVDRGKNLLEREIGQPSETAVTFSSIVSSIALITFSVWWIWYTRESKTIGFCDLGRKSNIVLDTRRIEHAAKIVQQRAEGRNELLLQMQIPQALQPSCTPCPAHARCDDGALTECESSDYVLRYPFLSQIPLIGSSLPLSYIAPSCDPDEEKVLLAADLADEIENRLRTWKADVYCNRQRARLGPRDEPDWGQEGIYAVPLSDLYHELKSAAERGQVLRTQGEQFFKQLWDLAMADLEASNRVQERSSRLLAVRGPVGVGLSCRATLAMSNVWLRLRFWLAGTLTLVGVFYWLLSRLRGTSELQKKAQGLVKVALKRLQTAKQRHIVFINSSNASPASSPGSTDAYLSIAQLRDSLIQQGEKGAEKKNLWSKVTKLVESNANVRTRQAKVQGEWTRVWEWVGPLEGEQYDMVQRSPASPASQKA</sequence>
<feature type="compositionally biased region" description="Polar residues" evidence="7">
    <location>
        <begin position="177"/>
        <end position="200"/>
    </location>
</feature>
<keyword evidence="5 8" id="KW-0472">Membrane</keyword>
<reference evidence="10 11" key="1">
    <citation type="journal article" date="2018" name="Mol. Biol. Evol.">
        <title>Broad Genomic Sampling Reveals a Smut Pathogenic Ancestry of the Fungal Clade Ustilaginomycotina.</title>
        <authorList>
            <person name="Kijpornyongpan T."/>
            <person name="Mondo S.J."/>
            <person name="Barry K."/>
            <person name="Sandor L."/>
            <person name="Lee J."/>
            <person name="Lipzen A."/>
            <person name="Pangilinan J."/>
            <person name="LaButti K."/>
            <person name="Hainaut M."/>
            <person name="Henrissat B."/>
            <person name="Grigoriev I.V."/>
            <person name="Spatafora J.W."/>
            <person name="Aime M.C."/>
        </authorList>
    </citation>
    <scope>NUCLEOTIDE SEQUENCE [LARGE SCALE GENOMIC DNA]</scope>
    <source>
        <strain evidence="10 11">MCA 3882</strain>
    </source>
</reference>
<evidence type="ECO:0000313" key="11">
    <source>
        <dbReference type="Proteomes" id="UP000245771"/>
    </source>
</evidence>
<dbReference type="STRING" id="1280837.A0A316VM67"/>
<evidence type="ECO:0000256" key="8">
    <source>
        <dbReference type="SAM" id="Phobius"/>
    </source>
</evidence>
<dbReference type="InterPro" id="IPR018996">
    <property type="entry name" value="Man1/Src1-like_C"/>
</dbReference>